<dbReference type="EMBL" id="CP096040">
    <property type="protein sequence ID" value="USQ97171.1"/>
    <property type="molecule type" value="Genomic_DNA"/>
</dbReference>
<proteinExistence type="predicted"/>
<evidence type="ECO:0000313" key="2">
    <source>
        <dbReference type="Proteomes" id="UP001057520"/>
    </source>
</evidence>
<evidence type="ECO:0000313" key="1">
    <source>
        <dbReference type="EMBL" id="USQ97171.1"/>
    </source>
</evidence>
<protein>
    <submittedName>
        <fullName evidence="1">Uncharacterized protein</fullName>
    </submittedName>
</protein>
<name>A0ABY4ZWM4_9CAUL</name>
<accession>A0ABY4ZWM4</accession>
<keyword evidence="2" id="KW-1185">Reference proteome</keyword>
<sequence>MVAAMARFVGEAWLCSGLYGHERFGNRDVGVRTFRCQVQMRNGRVDEAAP</sequence>
<gene>
    <name evidence="1" type="ORF">MZV50_06370</name>
</gene>
<reference evidence="1 2" key="1">
    <citation type="submission" date="2022-04" db="EMBL/GenBank/DDBJ databases">
        <title>Genome sequence of soybean root-associated Caulobacter segnis RL271.</title>
        <authorList>
            <person name="Longley R."/>
            <person name="Bonito G."/>
            <person name="Trigodet F."/>
            <person name="Crosson S."/>
            <person name="Fiebig A."/>
        </authorList>
    </citation>
    <scope>NUCLEOTIDE SEQUENCE [LARGE SCALE GENOMIC DNA]</scope>
    <source>
        <strain evidence="1 2">RL271</strain>
    </source>
</reference>
<organism evidence="1 2">
    <name type="scientific">Caulobacter segnis</name>
    <dbReference type="NCBI Taxonomy" id="88688"/>
    <lineage>
        <taxon>Bacteria</taxon>
        <taxon>Pseudomonadati</taxon>
        <taxon>Pseudomonadota</taxon>
        <taxon>Alphaproteobacteria</taxon>
        <taxon>Caulobacterales</taxon>
        <taxon>Caulobacteraceae</taxon>
        <taxon>Caulobacter</taxon>
    </lineage>
</organism>
<dbReference type="Proteomes" id="UP001057520">
    <property type="component" value="Chromosome"/>
</dbReference>